<feature type="domain" description="Metallo-beta-lactamase" evidence="1">
    <location>
        <begin position="42"/>
        <end position="253"/>
    </location>
</feature>
<proteinExistence type="predicted"/>
<organism evidence="2 3">
    <name type="scientific">Halobacillus dabanensis</name>
    <dbReference type="NCBI Taxonomy" id="240302"/>
    <lineage>
        <taxon>Bacteria</taxon>
        <taxon>Bacillati</taxon>
        <taxon>Bacillota</taxon>
        <taxon>Bacilli</taxon>
        <taxon>Bacillales</taxon>
        <taxon>Bacillaceae</taxon>
        <taxon>Halobacillus</taxon>
    </lineage>
</organism>
<evidence type="ECO:0000313" key="2">
    <source>
        <dbReference type="EMBL" id="SFJ80420.1"/>
    </source>
</evidence>
<reference evidence="3" key="1">
    <citation type="submission" date="2016-10" db="EMBL/GenBank/DDBJ databases">
        <authorList>
            <person name="Varghese N."/>
            <person name="Submissions S."/>
        </authorList>
    </citation>
    <scope>NUCLEOTIDE SEQUENCE [LARGE SCALE GENOMIC DNA]</scope>
    <source>
        <strain evidence="3">CGMCC 1.3704</strain>
    </source>
</reference>
<dbReference type="PANTHER" id="PTHR42951:SF17">
    <property type="entry name" value="METALLO-BETA-LACTAMASE DOMAIN-CONTAINING PROTEIN"/>
    <property type="match status" value="1"/>
</dbReference>
<dbReference type="Proteomes" id="UP000183557">
    <property type="component" value="Unassembled WGS sequence"/>
</dbReference>
<dbReference type="InterPro" id="IPR050855">
    <property type="entry name" value="NDM-1-like"/>
</dbReference>
<dbReference type="AlphaFoldDB" id="A0A1I3UBP7"/>
<dbReference type="EMBL" id="FOSB01000004">
    <property type="protein sequence ID" value="SFJ80420.1"/>
    <property type="molecule type" value="Genomic_DNA"/>
</dbReference>
<dbReference type="PANTHER" id="PTHR42951">
    <property type="entry name" value="METALLO-BETA-LACTAMASE DOMAIN-CONTAINING"/>
    <property type="match status" value="1"/>
</dbReference>
<dbReference type="InterPro" id="IPR001279">
    <property type="entry name" value="Metallo-B-lactamas"/>
</dbReference>
<keyword evidence="3" id="KW-1185">Reference proteome</keyword>
<name>A0A1I3UBP7_HALDA</name>
<gene>
    <name evidence="2" type="ORF">SAMN04487936_104255</name>
</gene>
<dbReference type="SMART" id="SM00849">
    <property type="entry name" value="Lactamase_B"/>
    <property type="match status" value="1"/>
</dbReference>
<evidence type="ECO:0000313" key="3">
    <source>
        <dbReference type="Proteomes" id="UP000183557"/>
    </source>
</evidence>
<dbReference type="CDD" id="cd07721">
    <property type="entry name" value="yflN-like_MBL-fold"/>
    <property type="match status" value="1"/>
</dbReference>
<evidence type="ECO:0000259" key="1">
    <source>
        <dbReference type="SMART" id="SM00849"/>
    </source>
</evidence>
<sequence>MKKNKQDGIKNPMDNKPLPLFSLTSDMAYQVLPDLYCYPNQIVNICCVENSKKANDWVLVDTGMPKSADSIIKAIEERFGENSKPKAIVLTHGHFDHVGAVVDLVEEWDVPVYAHEAELPFLTGESSYPEPDGSVEGGLVAKMSPMFPNEPVDLGNHVKPLPSDGTVPHLPDWRWIHTPGHTPGHISLFRDEDRALIAGDAFVTVKQESLYKVITQHKEINGPPRYLTTDWEAARDSVQNLEALNPSVAVTGHGKPVYGKELSDGLKRLVQDFDRIAIPDYGHYVNRKR</sequence>
<protein>
    <submittedName>
        <fullName evidence="2">Glyoxylase, beta-lactamase superfamily II</fullName>
    </submittedName>
</protein>
<dbReference type="Gene3D" id="3.60.15.10">
    <property type="entry name" value="Ribonuclease Z/Hydroxyacylglutathione hydrolase-like"/>
    <property type="match status" value="1"/>
</dbReference>
<accession>A0A1I3UBP7</accession>
<dbReference type="Pfam" id="PF00753">
    <property type="entry name" value="Lactamase_B"/>
    <property type="match status" value="1"/>
</dbReference>
<dbReference type="SUPFAM" id="SSF56281">
    <property type="entry name" value="Metallo-hydrolase/oxidoreductase"/>
    <property type="match status" value="1"/>
</dbReference>
<dbReference type="InterPro" id="IPR036866">
    <property type="entry name" value="RibonucZ/Hydroxyglut_hydro"/>
</dbReference>